<dbReference type="Proteomes" id="UP001165041">
    <property type="component" value="Unassembled WGS sequence"/>
</dbReference>
<protein>
    <recommendedName>
        <fullName evidence="5">Secreted protein</fullName>
    </recommendedName>
</protein>
<sequence length="175" mass="17655">MSRTPWRHRLPAALAVTASVLALTAAAPTAPVGPTAPVSPTGPGGAAAMPPAARDAEPLCTGPFGPAVPVTGGTVSWCPTGEGGRLVFTNTGPGYADLSLVVYDCDGGKAPAVDAAKCAASLKGTSDVIWRQVGPKESVHADFAIPKGANAQVWWTADGTDRASDLRLLGTPWNS</sequence>
<comment type="caution">
    <text evidence="3">The sequence shown here is derived from an EMBL/GenBank/DDBJ whole genome shotgun (WGS) entry which is preliminary data.</text>
</comment>
<evidence type="ECO:0000256" key="2">
    <source>
        <dbReference type="SAM" id="SignalP"/>
    </source>
</evidence>
<accession>A0A9W6QH35</accession>
<evidence type="ECO:0000313" key="3">
    <source>
        <dbReference type="EMBL" id="GLW74833.1"/>
    </source>
</evidence>
<feature type="chain" id="PRO_5040718724" description="Secreted protein" evidence="2">
    <location>
        <begin position="28"/>
        <end position="175"/>
    </location>
</feature>
<evidence type="ECO:0008006" key="5">
    <source>
        <dbReference type="Google" id="ProtNLM"/>
    </source>
</evidence>
<evidence type="ECO:0000256" key="1">
    <source>
        <dbReference type="SAM" id="MobiDB-lite"/>
    </source>
</evidence>
<name>A0A9W6QH35_9ACTN</name>
<dbReference type="RefSeq" id="WP_285740394.1">
    <property type="nucleotide sequence ID" value="NZ_BSSA01000040.1"/>
</dbReference>
<keyword evidence="2" id="KW-0732">Signal</keyword>
<proteinExistence type="predicted"/>
<feature type="region of interest" description="Disordered" evidence="1">
    <location>
        <begin position="29"/>
        <end position="54"/>
    </location>
</feature>
<organism evidence="3 4">
    <name type="scientific">Kitasatospora phosalacinea</name>
    <dbReference type="NCBI Taxonomy" id="2065"/>
    <lineage>
        <taxon>Bacteria</taxon>
        <taxon>Bacillati</taxon>
        <taxon>Actinomycetota</taxon>
        <taxon>Actinomycetes</taxon>
        <taxon>Kitasatosporales</taxon>
        <taxon>Streptomycetaceae</taxon>
        <taxon>Kitasatospora</taxon>
    </lineage>
</organism>
<evidence type="ECO:0000313" key="4">
    <source>
        <dbReference type="Proteomes" id="UP001165041"/>
    </source>
</evidence>
<reference evidence="3" key="1">
    <citation type="submission" date="2023-02" db="EMBL/GenBank/DDBJ databases">
        <title>Kitasatospora phosalacinea NBRC 14627.</title>
        <authorList>
            <person name="Ichikawa N."/>
            <person name="Sato H."/>
            <person name="Tonouchi N."/>
        </authorList>
    </citation>
    <scope>NUCLEOTIDE SEQUENCE</scope>
    <source>
        <strain evidence="3">NBRC 14627</strain>
    </source>
</reference>
<dbReference type="EMBL" id="BSSA01000040">
    <property type="protein sequence ID" value="GLW74833.1"/>
    <property type="molecule type" value="Genomic_DNA"/>
</dbReference>
<gene>
    <name evidence="3" type="ORF">Kpho02_71300</name>
</gene>
<feature type="signal peptide" evidence="2">
    <location>
        <begin position="1"/>
        <end position="27"/>
    </location>
</feature>
<feature type="compositionally biased region" description="Low complexity" evidence="1">
    <location>
        <begin position="29"/>
        <end position="53"/>
    </location>
</feature>
<dbReference type="AlphaFoldDB" id="A0A9W6QH35"/>